<reference evidence="1 2" key="1">
    <citation type="submission" date="2018-06" db="EMBL/GenBank/DDBJ databases">
        <title>Genomic Encyclopedia of Archaeal and Bacterial Type Strains, Phase II (KMG-II): from individual species to whole genera.</title>
        <authorList>
            <person name="Goeker M."/>
        </authorList>
    </citation>
    <scope>NUCLEOTIDE SEQUENCE [LARGE SCALE GENOMIC DNA]</scope>
    <source>
        <strain evidence="1 2">DSM 24464</strain>
    </source>
</reference>
<organism evidence="1 2">
    <name type="scientific">Olleya aquimaris</name>
    <dbReference type="NCBI Taxonomy" id="639310"/>
    <lineage>
        <taxon>Bacteria</taxon>
        <taxon>Pseudomonadati</taxon>
        <taxon>Bacteroidota</taxon>
        <taxon>Flavobacteriia</taxon>
        <taxon>Flavobacteriales</taxon>
        <taxon>Flavobacteriaceae</taxon>
    </lineage>
</organism>
<dbReference type="EMBL" id="QLLO01000001">
    <property type="protein sequence ID" value="RAJ18188.1"/>
    <property type="molecule type" value="Genomic_DNA"/>
</dbReference>
<comment type="caution">
    <text evidence="1">The sequence shown here is derived from an EMBL/GenBank/DDBJ whole genome shotgun (WGS) entry which is preliminary data.</text>
</comment>
<keyword evidence="2" id="KW-1185">Reference proteome</keyword>
<dbReference type="AlphaFoldDB" id="A0A327RQ73"/>
<evidence type="ECO:0000313" key="1">
    <source>
        <dbReference type="EMBL" id="RAJ18188.1"/>
    </source>
</evidence>
<evidence type="ECO:0008006" key="3">
    <source>
        <dbReference type="Google" id="ProtNLM"/>
    </source>
</evidence>
<accession>A0A327RQ73</accession>
<evidence type="ECO:0000313" key="2">
    <source>
        <dbReference type="Proteomes" id="UP000248703"/>
    </source>
</evidence>
<dbReference type="RefSeq" id="WP_111658813.1">
    <property type="nucleotide sequence ID" value="NZ_QLLO01000001.1"/>
</dbReference>
<proteinExistence type="predicted"/>
<gene>
    <name evidence="1" type="ORF">LY08_00463</name>
</gene>
<protein>
    <recommendedName>
        <fullName evidence="3">HNH endonuclease</fullName>
    </recommendedName>
</protein>
<name>A0A327RQ73_9FLAO</name>
<dbReference type="OrthoDB" id="3650427at2"/>
<sequence length="473" mass="56159">MIFFNIPSVGQLKPSTLFSEDDHFGFIQTIIGEEYNRAVITKECLDYYNKTNERYWDQIITIINFLGIKKLDSKNRFSEIALLDFVAEKFDNDDDKPAKVIFDYLLSQWQFPHPIVTKNRTINNLGLNAENIRKDFPFIKPYQIILAVLKELYNIDSSQAYFSNEEFYWFGYSFYNTKAKNYNLKSIKKLTKELLYIRENGWDLFRGIKDNSGTKTHLSYPKGFLKNSSILTDDNSFYNEQPDFFIGLKPIGDLINVLDSLIDISGEIFEFDRNISERNSKLCYDYSEYLYDIDRVNNWLENVKLYKRLKNIYSKVQPIPEDFDEELFRKLKIERQLKRLTSLERETVTRQRTEQHILRTYLLKNKKSGTCAICDKDYPIQFLATAHIKKRKDCSDYEKRDLNVVMPACHLGCDKIYEEGYIYIDEGLIQSNLENKEITEPLKKYITNLEEKKCNYFKEETAQYFKHHAKQNI</sequence>
<dbReference type="Proteomes" id="UP000248703">
    <property type="component" value="Unassembled WGS sequence"/>
</dbReference>